<reference evidence="2 3" key="1">
    <citation type="submission" date="2022-04" db="EMBL/GenBank/DDBJ databases">
        <title>Positive selection, recombination, and allopatry shape intraspecific diversity of widespread and dominant cyanobacteria.</title>
        <authorList>
            <person name="Wei J."/>
            <person name="Shu W."/>
            <person name="Hu C."/>
        </authorList>
    </citation>
    <scope>NUCLEOTIDE SEQUENCE [LARGE SCALE GENOMIC DNA]</scope>
    <source>
        <strain evidence="2 3">GB2-A5</strain>
    </source>
</reference>
<name>A0ABV0JVI8_9CYAN</name>
<sequence length="200" mass="22324">MKKIFLLPLAFCFLPLKIASAQSPSPTCQPPRQGEYLVLVNQTSTSQEQIQRTLPPNIKTSTCRYFEDMMTRIGGFKTLDDANSWARYVNEIVGLSAFVLRPPEIPLNPNLPTYRPQALGSGYAVLVDYFNKPEVATQMRQVLGNSVGLVSYGQRPYLLAVYTNSPQEASSTLQKLSDRGFLTMLVDSRRVTLLKSVVSQ</sequence>
<keyword evidence="1" id="KW-0732">Signal</keyword>
<evidence type="ECO:0000313" key="2">
    <source>
        <dbReference type="EMBL" id="MEP0867452.1"/>
    </source>
</evidence>
<evidence type="ECO:0008006" key="4">
    <source>
        <dbReference type="Google" id="ProtNLM"/>
    </source>
</evidence>
<feature type="signal peptide" evidence="1">
    <location>
        <begin position="1"/>
        <end position="21"/>
    </location>
</feature>
<protein>
    <recommendedName>
        <fullName evidence="4">SPOR domain-containing protein</fullName>
    </recommendedName>
</protein>
<feature type="chain" id="PRO_5045413791" description="SPOR domain-containing protein" evidence="1">
    <location>
        <begin position="22"/>
        <end position="200"/>
    </location>
</feature>
<gene>
    <name evidence="2" type="ORF">NDI37_23665</name>
</gene>
<evidence type="ECO:0000256" key="1">
    <source>
        <dbReference type="SAM" id="SignalP"/>
    </source>
</evidence>
<keyword evidence="3" id="KW-1185">Reference proteome</keyword>
<dbReference type="Proteomes" id="UP001442494">
    <property type="component" value="Unassembled WGS sequence"/>
</dbReference>
<proteinExistence type="predicted"/>
<comment type="caution">
    <text evidence="2">The sequence shown here is derived from an EMBL/GenBank/DDBJ whole genome shotgun (WGS) entry which is preliminary data.</text>
</comment>
<dbReference type="RefSeq" id="WP_190417292.1">
    <property type="nucleotide sequence ID" value="NZ_JAMPKK010000071.1"/>
</dbReference>
<organism evidence="2 3">
    <name type="scientific">Funiculus sociatus GB2-A5</name>
    <dbReference type="NCBI Taxonomy" id="2933946"/>
    <lineage>
        <taxon>Bacteria</taxon>
        <taxon>Bacillati</taxon>
        <taxon>Cyanobacteriota</taxon>
        <taxon>Cyanophyceae</taxon>
        <taxon>Coleofasciculales</taxon>
        <taxon>Coleofasciculaceae</taxon>
        <taxon>Funiculus</taxon>
    </lineage>
</organism>
<evidence type="ECO:0000313" key="3">
    <source>
        <dbReference type="Proteomes" id="UP001442494"/>
    </source>
</evidence>
<accession>A0ABV0JVI8</accession>
<dbReference type="EMBL" id="JAMPKK010000071">
    <property type="protein sequence ID" value="MEP0867452.1"/>
    <property type="molecule type" value="Genomic_DNA"/>
</dbReference>